<sequence length="156" mass="16652">MSERTPTAPTSQIPVACRPGFADRLAPPYLAVIFTSQRRGRDEAYDATAAAMARLAAKQPGYLGAESARGADGLGITVSYWQDDASVAAWRQELRHASVRELGRERFYSHYELRVARVERAYGWDEEDGIADPMGPAGAGGTSRAAGDGICSGGST</sequence>
<dbReference type="Pfam" id="PF03992">
    <property type="entry name" value="ABM"/>
    <property type="match status" value="1"/>
</dbReference>
<dbReference type="OrthoDB" id="10263341at2759"/>
<dbReference type="PANTHER" id="PTHR37811:SF2">
    <property type="entry name" value="ABM DOMAIN-CONTAINING PROTEIN"/>
    <property type="match status" value="1"/>
</dbReference>
<keyword evidence="4" id="KW-1185">Reference proteome</keyword>
<dbReference type="AlphaFoldDB" id="A0A0D2MBT0"/>
<evidence type="ECO:0000256" key="1">
    <source>
        <dbReference type="SAM" id="MobiDB-lite"/>
    </source>
</evidence>
<gene>
    <name evidence="3" type="ORF">MNEG_7313</name>
</gene>
<dbReference type="GeneID" id="25740189"/>
<dbReference type="Proteomes" id="UP000054498">
    <property type="component" value="Unassembled WGS sequence"/>
</dbReference>
<dbReference type="EMBL" id="KK101501">
    <property type="protein sequence ID" value="KIZ00650.1"/>
    <property type="molecule type" value="Genomic_DNA"/>
</dbReference>
<dbReference type="Gene3D" id="3.30.70.100">
    <property type="match status" value="1"/>
</dbReference>
<protein>
    <recommendedName>
        <fullName evidence="2">ABM domain-containing protein</fullName>
    </recommendedName>
</protein>
<name>A0A0D2MBT0_9CHLO</name>
<dbReference type="InterPro" id="IPR011008">
    <property type="entry name" value="Dimeric_a/b-barrel"/>
</dbReference>
<dbReference type="InterPro" id="IPR007138">
    <property type="entry name" value="ABM_dom"/>
</dbReference>
<evidence type="ECO:0000313" key="4">
    <source>
        <dbReference type="Proteomes" id="UP000054498"/>
    </source>
</evidence>
<organism evidence="3 4">
    <name type="scientific">Monoraphidium neglectum</name>
    <dbReference type="NCBI Taxonomy" id="145388"/>
    <lineage>
        <taxon>Eukaryota</taxon>
        <taxon>Viridiplantae</taxon>
        <taxon>Chlorophyta</taxon>
        <taxon>core chlorophytes</taxon>
        <taxon>Chlorophyceae</taxon>
        <taxon>CS clade</taxon>
        <taxon>Sphaeropleales</taxon>
        <taxon>Selenastraceae</taxon>
        <taxon>Monoraphidium</taxon>
    </lineage>
</organism>
<proteinExistence type="predicted"/>
<dbReference type="InterPro" id="IPR052936">
    <property type="entry name" value="Jasmonate_Hydroxylase-like"/>
</dbReference>
<feature type="region of interest" description="Disordered" evidence="1">
    <location>
        <begin position="134"/>
        <end position="156"/>
    </location>
</feature>
<dbReference type="KEGG" id="mng:MNEG_7313"/>
<reference evidence="3 4" key="1">
    <citation type="journal article" date="2013" name="BMC Genomics">
        <title>Reconstruction of the lipid metabolism for the microalga Monoraphidium neglectum from its genome sequence reveals characteristics suitable for biofuel production.</title>
        <authorList>
            <person name="Bogen C."/>
            <person name="Al-Dilaimi A."/>
            <person name="Albersmeier A."/>
            <person name="Wichmann J."/>
            <person name="Grundmann M."/>
            <person name="Rupp O."/>
            <person name="Lauersen K.J."/>
            <person name="Blifernez-Klassen O."/>
            <person name="Kalinowski J."/>
            <person name="Goesmann A."/>
            <person name="Mussgnug J.H."/>
            <person name="Kruse O."/>
        </authorList>
    </citation>
    <scope>NUCLEOTIDE SEQUENCE [LARGE SCALE GENOMIC DNA]</scope>
    <source>
        <strain evidence="3 4">SAG 48.87</strain>
    </source>
</reference>
<accession>A0A0D2MBT0</accession>
<evidence type="ECO:0000313" key="3">
    <source>
        <dbReference type="EMBL" id="KIZ00650.1"/>
    </source>
</evidence>
<dbReference type="SUPFAM" id="SSF54909">
    <property type="entry name" value="Dimeric alpha+beta barrel"/>
    <property type="match status" value="1"/>
</dbReference>
<evidence type="ECO:0000259" key="2">
    <source>
        <dbReference type="Pfam" id="PF03992"/>
    </source>
</evidence>
<dbReference type="PANTHER" id="PTHR37811">
    <property type="entry name" value="BLL5343 PROTEIN"/>
    <property type="match status" value="1"/>
</dbReference>
<dbReference type="RefSeq" id="XP_013899669.1">
    <property type="nucleotide sequence ID" value="XM_014044215.1"/>
</dbReference>
<feature type="domain" description="ABM" evidence="2">
    <location>
        <begin position="29"/>
        <end position="94"/>
    </location>
</feature>